<dbReference type="AlphaFoldDB" id="A0A1G2B7B6"/>
<feature type="region of interest" description="Disordered" evidence="1">
    <location>
        <begin position="28"/>
        <end position="49"/>
    </location>
</feature>
<feature type="compositionally biased region" description="Polar residues" evidence="1">
    <location>
        <begin position="32"/>
        <end position="49"/>
    </location>
</feature>
<protein>
    <recommendedName>
        <fullName evidence="4">Type II secretion system protein GspG C-terminal domain-containing protein</fullName>
    </recommendedName>
</protein>
<evidence type="ECO:0000313" key="2">
    <source>
        <dbReference type="EMBL" id="OGY85108.1"/>
    </source>
</evidence>
<comment type="caution">
    <text evidence="2">The sequence shown here is derived from an EMBL/GenBank/DDBJ whole genome shotgun (WGS) entry which is preliminary data.</text>
</comment>
<evidence type="ECO:0000313" key="3">
    <source>
        <dbReference type="Proteomes" id="UP000176952"/>
    </source>
</evidence>
<name>A0A1G2B7B6_9BACT</name>
<sequence length="199" mass="20861">MFVLIIVIVLVAGAVGYFVWQRQQRDGGSGAAQVNTNVGSQKNTNTQDSSFDFDVNAGVNTNADASGNVNESADATADDAAAVNVNAADETPAPAEGTAEFTDAQKRDQQRLADVESLQKALQAYFDAKQVYPDTLDGLVPDFIAALPKNPTPGGADYTYTPIGKLPATFYDLSYELEVGSGEVEAGVHTATPKGIAQP</sequence>
<accession>A0A1G2B7B6</accession>
<proteinExistence type="predicted"/>
<dbReference type="Proteomes" id="UP000176952">
    <property type="component" value="Unassembled WGS sequence"/>
</dbReference>
<evidence type="ECO:0008006" key="4">
    <source>
        <dbReference type="Google" id="ProtNLM"/>
    </source>
</evidence>
<reference evidence="2 3" key="1">
    <citation type="journal article" date="2016" name="Nat. Commun.">
        <title>Thousands of microbial genomes shed light on interconnected biogeochemical processes in an aquifer system.</title>
        <authorList>
            <person name="Anantharaman K."/>
            <person name="Brown C.T."/>
            <person name="Hug L.A."/>
            <person name="Sharon I."/>
            <person name="Castelle C.J."/>
            <person name="Probst A.J."/>
            <person name="Thomas B.C."/>
            <person name="Singh A."/>
            <person name="Wilkins M.J."/>
            <person name="Karaoz U."/>
            <person name="Brodie E.L."/>
            <person name="Williams K.H."/>
            <person name="Hubbard S.S."/>
            <person name="Banfield J.F."/>
        </authorList>
    </citation>
    <scope>NUCLEOTIDE SEQUENCE [LARGE SCALE GENOMIC DNA]</scope>
</reference>
<organism evidence="2 3">
    <name type="scientific">Candidatus Kerfeldbacteria bacterium RIFCSPHIGHO2_12_FULL_48_17</name>
    <dbReference type="NCBI Taxonomy" id="1798542"/>
    <lineage>
        <taxon>Bacteria</taxon>
        <taxon>Candidatus Kerfeldiibacteriota</taxon>
    </lineage>
</organism>
<dbReference type="EMBL" id="MHKD01000005">
    <property type="protein sequence ID" value="OGY85108.1"/>
    <property type="molecule type" value="Genomic_DNA"/>
</dbReference>
<evidence type="ECO:0000256" key="1">
    <source>
        <dbReference type="SAM" id="MobiDB-lite"/>
    </source>
</evidence>
<gene>
    <name evidence="2" type="ORF">A3F54_01530</name>
</gene>